<reference evidence="1" key="1">
    <citation type="submission" date="2024-09" db="EMBL/GenBank/DDBJ databases">
        <title>Black Yeasts Isolated from many extreme environments.</title>
        <authorList>
            <person name="Coleine C."/>
            <person name="Stajich J.E."/>
            <person name="Selbmann L."/>
        </authorList>
    </citation>
    <scope>NUCLEOTIDE SEQUENCE</scope>
    <source>
        <strain evidence="1">CCFEE 5737</strain>
    </source>
</reference>
<accession>A0ACC3DJJ5</accession>
<sequence length="550" mass="60366">GTDLSTKIVKAQEKLGRAVHVGYPFLQEAKVVKVTDELFEYVMQGDQIVATPHDPPAISQWKKKVDRIERFYSRRLGVVMGDIESLVHVDMLKGLRKMEDGSTVKEYAEIPGMDQEYATQTIVDYVSSPDARFIERAALPVEEEYPEGSRAFFLGDLAYGRPLEVLGHKDGKIDIWLGVTQGKEKEFGREIAASAERLNPYTPAFAVAKQLNLNGLVLSKLTSAFRVQSSGLELNLGLNLKFQAKGLKVLGYSRMGRNGWEYSPKAINLIVQYMTQFPEFIAGICRNPQGDSWKDTDFYPGDNAKDKVKEIIAWLKSVETKSFEKVPLDAEQLDSDVVMAIERAADDSVHNGPTMTPRKVNMVPRHALLHPTDAEQRIGEQHFLLGDRVVYVLDSGKVPIGFRGTVVGKTRTSRVMLLDIVFDVTFMGGTTLNDRCSPFRGSTVPITAVLNITDRQVLAHSQAQQARNPAPVTQPFTVQNRAYGAPASVGGQAQLHPASAPAPLRGSFRGAVAGQRGGRGGMPAAPNGHQQQQLPIRGGPPANGFNRGGF</sequence>
<feature type="non-terminal residue" evidence="1">
    <location>
        <position position="550"/>
    </location>
</feature>
<gene>
    <name evidence="1" type="ORF">LTS18_012225</name>
</gene>
<comment type="caution">
    <text evidence="1">The sequence shown here is derived from an EMBL/GenBank/DDBJ whole genome shotgun (WGS) entry which is preliminary data.</text>
</comment>
<evidence type="ECO:0000313" key="2">
    <source>
        <dbReference type="Proteomes" id="UP001186974"/>
    </source>
</evidence>
<dbReference type="EMBL" id="JAWDJW010003625">
    <property type="protein sequence ID" value="KAK3076727.1"/>
    <property type="molecule type" value="Genomic_DNA"/>
</dbReference>
<dbReference type="Proteomes" id="UP001186974">
    <property type="component" value="Unassembled WGS sequence"/>
</dbReference>
<protein>
    <submittedName>
        <fullName evidence="1">Uncharacterized protein</fullName>
    </submittedName>
</protein>
<keyword evidence="2" id="KW-1185">Reference proteome</keyword>
<feature type="non-terminal residue" evidence="1">
    <location>
        <position position="1"/>
    </location>
</feature>
<evidence type="ECO:0000313" key="1">
    <source>
        <dbReference type="EMBL" id="KAK3076727.1"/>
    </source>
</evidence>
<organism evidence="1 2">
    <name type="scientific">Coniosporium uncinatum</name>
    <dbReference type="NCBI Taxonomy" id="93489"/>
    <lineage>
        <taxon>Eukaryota</taxon>
        <taxon>Fungi</taxon>
        <taxon>Dikarya</taxon>
        <taxon>Ascomycota</taxon>
        <taxon>Pezizomycotina</taxon>
        <taxon>Dothideomycetes</taxon>
        <taxon>Dothideomycetes incertae sedis</taxon>
        <taxon>Coniosporium</taxon>
    </lineage>
</organism>
<proteinExistence type="predicted"/>
<name>A0ACC3DJJ5_9PEZI</name>